<feature type="domain" description="CRC" evidence="2">
    <location>
        <begin position="127"/>
        <end position="145"/>
    </location>
</feature>
<evidence type="ECO:0000256" key="1">
    <source>
        <dbReference type="SAM" id="MobiDB-lite"/>
    </source>
</evidence>
<dbReference type="GO" id="GO:0006355">
    <property type="term" value="P:regulation of DNA-templated transcription"/>
    <property type="evidence" value="ECO:0007669"/>
    <property type="project" value="TreeGrafter"/>
</dbReference>
<feature type="compositionally biased region" description="Basic and acidic residues" evidence="1">
    <location>
        <begin position="108"/>
        <end position="125"/>
    </location>
</feature>
<dbReference type="InterPro" id="IPR028307">
    <property type="entry name" value="Lin-54_fam"/>
</dbReference>
<dbReference type="PANTHER" id="PTHR12446">
    <property type="entry name" value="TESMIN/TSO1-RELATED"/>
    <property type="match status" value="1"/>
</dbReference>
<protein>
    <submittedName>
        <fullName evidence="3">Protein lin-54</fullName>
    </submittedName>
</protein>
<evidence type="ECO:0000259" key="2">
    <source>
        <dbReference type="PROSITE" id="PS51634"/>
    </source>
</evidence>
<dbReference type="GO" id="GO:0005634">
    <property type="term" value="C:nucleus"/>
    <property type="evidence" value="ECO:0007669"/>
    <property type="project" value="TreeGrafter"/>
</dbReference>
<gene>
    <name evidence="3" type="primary">lin54</name>
    <name evidence="3" type="ORF">g.24004</name>
</gene>
<proteinExistence type="predicted"/>
<sequence>MAAPVEQGIQSDSSASGEFPPKKLARQLDFTGYSPGPGMAAAPEQLQRPPQTPQLKTQSQQQLLQAQPQHPPSPLVTSPSTTALGAAAPSVPALPLSRTSTPLPMKPESPKSRPRTGFEVKDSTPKKPKQCNCKNSKCLKLYCEC</sequence>
<evidence type="ECO:0000313" key="3">
    <source>
        <dbReference type="EMBL" id="JAT67533.1"/>
    </source>
</evidence>
<feature type="region of interest" description="Disordered" evidence="1">
    <location>
        <begin position="1"/>
        <end position="130"/>
    </location>
</feature>
<feature type="compositionally biased region" description="Low complexity" evidence="1">
    <location>
        <begin position="75"/>
        <end position="96"/>
    </location>
</feature>
<name>A0A1D1ZLB9_9ARAE</name>
<feature type="compositionally biased region" description="Low complexity" evidence="1">
    <location>
        <begin position="53"/>
        <end position="68"/>
    </location>
</feature>
<reference evidence="3" key="1">
    <citation type="submission" date="2015-07" db="EMBL/GenBank/DDBJ databases">
        <title>Transcriptome Assembly of Anthurium amnicola.</title>
        <authorList>
            <person name="Suzuki J."/>
        </authorList>
    </citation>
    <scope>NUCLEOTIDE SEQUENCE</scope>
</reference>
<dbReference type="AlphaFoldDB" id="A0A1D1ZLB9"/>
<dbReference type="EMBL" id="GDJX01000403">
    <property type="protein sequence ID" value="JAT67533.1"/>
    <property type="molecule type" value="Transcribed_RNA"/>
</dbReference>
<organism evidence="3">
    <name type="scientific">Anthurium amnicola</name>
    <dbReference type="NCBI Taxonomy" id="1678845"/>
    <lineage>
        <taxon>Eukaryota</taxon>
        <taxon>Viridiplantae</taxon>
        <taxon>Streptophyta</taxon>
        <taxon>Embryophyta</taxon>
        <taxon>Tracheophyta</taxon>
        <taxon>Spermatophyta</taxon>
        <taxon>Magnoliopsida</taxon>
        <taxon>Liliopsida</taxon>
        <taxon>Araceae</taxon>
        <taxon>Pothoideae</taxon>
        <taxon>Potheae</taxon>
        <taxon>Anthurium</taxon>
    </lineage>
</organism>
<dbReference type="PROSITE" id="PS51634">
    <property type="entry name" value="CRC"/>
    <property type="match status" value="1"/>
</dbReference>
<accession>A0A1D1ZLB9</accession>
<feature type="non-terminal residue" evidence="3">
    <location>
        <position position="145"/>
    </location>
</feature>
<dbReference type="PANTHER" id="PTHR12446:SF34">
    <property type="entry name" value="PROTEIN LIN-54 HOMOLOG"/>
    <property type="match status" value="1"/>
</dbReference>
<dbReference type="InterPro" id="IPR005172">
    <property type="entry name" value="CRC"/>
</dbReference>